<dbReference type="EMBL" id="JAJEWP010000001">
    <property type="protein sequence ID" value="MCC2615044.1"/>
    <property type="molecule type" value="Genomic_DNA"/>
</dbReference>
<protein>
    <submittedName>
        <fullName evidence="1">Uncharacterized protein</fullName>
    </submittedName>
</protein>
<evidence type="ECO:0000313" key="2">
    <source>
        <dbReference type="Proteomes" id="UP001520878"/>
    </source>
</evidence>
<name>A0ABS8G386_9ALTE</name>
<organism evidence="1 2">
    <name type="scientific">Fluctibacter halophilus</name>
    <dbReference type="NCBI Taxonomy" id="226011"/>
    <lineage>
        <taxon>Bacteria</taxon>
        <taxon>Pseudomonadati</taxon>
        <taxon>Pseudomonadota</taxon>
        <taxon>Gammaproteobacteria</taxon>
        <taxon>Alteromonadales</taxon>
        <taxon>Alteromonadaceae</taxon>
        <taxon>Fluctibacter</taxon>
    </lineage>
</organism>
<accession>A0ABS8G386</accession>
<dbReference type="RefSeq" id="WP_229156957.1">
    <property type="nucleotide sequence ID" value="NZ_JAJEWP010000001.1"/>
</dbReference>
<gene>
    <name evidence="1" type="ORF">LJ739_02155</name>
</gene>
<evidence type="ECO:0000313" key="1">
    <source>
        <dbReference type="EMBL" id="MCC2615044.1"/>
    </source>
</evidence>
<sequence>MRKGIIVFILGALLNTGCSSDADEEEVPVHQKGAYVFAVIFENAAWSEQKKGLFIDGQGDLYTYDISNMGLDSVLHDETLTTQQMDGYFGVLPVLQESIAQQTFSTMWNAVPAIDAGSLGQQTAECADAGNYVYLAFDYTAQTDTYRPILIYHTGDWRQENLSAEATAVKDWLVELALNYSIAYELMPGENNWCSGM</sequence>
<comment type="caution">
    <text evidence="1">The sequence shown here is derived from an EMBL/GenBank/DDBJ whole genome shotgun (WGS) entry which is preliminary data.</text>
</comment>
<proteinExistence type="predicted"/>
<dbReference type="Proteomes" id="UP001520878">
    <property type="component" value="Unassembled WGS sequence"/>
</dbReference>
<reference evidence="1 2" key="1">
    <citation type="submission" date="2021-10" db="EMBL/GenBank/DDBJ databases">
        <title>Draft genome of Aestuariibacter halophilus JC2043.</title>
        <authorList>
            <person name="Emsley S.A."/>
            <person name="Pfannmuller K.M."/>
            <person name="Ushijima B."/>
            <person name="Saw J.H."/>
            <person name="Videau P."/>
        </authorList>
    </citation>
    <scope>NUCLEOTIDE SEQUENCE [LARGE SCALE GENOMIC DNA]</scope>
    <source>
        <strain evidence="1 2">JC2043</strain>
    </source>
</reference>
<keyword evidence="2" id="KW-1185">Reference proteome</keyword>